<evidence type="ECO:0000313" key="3">
    <source>
        <dbReference type="Proteomes" id="UP000241507"/>
    </source>
</evidence>
<accession>A0A2R3Z0X3</accession>
<evidence type="ECO:0000313" key="2">
    <source>
        <dbReference type="EMBL" id="AVR43904.1"/>
    </source>
</evidence>
<sequence>MKQFKFFLSCLFVLFLSNSCSSDDDQAVLQENYLKASVGESSLQLNDANGNFVVTRVQNADGSILLSIAVSTSEEDGFFMQIPYYKGAGRYEIKHKNMATCIMSFQETNSHGKWVCKYPGADGFDNYIEISKDGGSFIEGSFEFSGRNTSDSSLIEVRDGKFGIYSAR</sequence>
<dbReference type="KEGG" id="grs:C7S20_00670"/>
<gene>
    <name evidence="2" type="ORF">C7S20_00670</name>
</gene>
<reference evidence="3" key="1">
    <citation type="submission" date="2018-03" db="EMBL/GenBank/DDBJ databases">
        <title>Gramella fulva sp. nov., isolated from a dry surface of tidal flat.</title>
        <authorList>
            <person name="Hwang S.H."/>
            <person name="Hwang W.M."/>
            <person name="Kang K."/>
            <person name="Ahn T.-Y."/>
        </authorList>
    </citation>
    <scope>NUCLEOTIDE SEQUENCE [LARGE SCALE GENOMIC DNA]</scope>
    <source>
        <strain evidence="3">SH35</strain>
    </source>
</reference>
<dbReference type="Proteomes" id="UP000241507">
    <property type="component" value="Chromosome"/>
</dbReference>
<organism evidence="2 3">
    <name type="scientific">Christiangramia fulva</name>
    <dbReference type="NCBI Taxonomy" id="2126553"/>
    <lineage>
        <taxon>Bacteria</taxon>
        <taxon>Pseudomonadati</taxon>
        <taxon>Bacteroidota</taxon>
        <taxon>Flavobacteriia</taxon>
        <taxon>Flavobacteriales</taxon>
        <taxon>Flavobacteriaceae</taxon>
        <taxon>Christiangramia</taxon>
    </lineage>
</organism>
<dbReference type="OrthoDB" id="1445536at2"/>
<evidence type="ECO:0008006" key="4">
    <source>
        <dbReference type="Google" id="ProtNLM"/>
    </source>
</evidence>
<dbReference type="AlphaFoldDB" id="A0A2R3Z0X3"/>
<evidence type="ECO:0000256" key="1">
    <source>
        <dbReference type="SAM" id="SignalP"/>
    </source>
</evidence>
<keyword evidence="1" id="KW-0732">Signal</keyword>
<feature type="signal peptide" evidence="1">
    <location>
        <begin position="1"/>
        <end position="22"/>
    </location>
</feature>
<dbReference type="RefSeq" id="WP_107010690.1">
    <property type="nucleotide sequence ID" value="NZ_CP028136.1"/>
</dbReference>
<feature type="chain" id="PRO_5015341505" description="Lipoprotein" evidence="1">
    <location>
        <begin position="23"/>
        <end position="168"/>
    </location>
</feature>
<dbReference type="EMBL" id="CP028136">
    <property type="protein sequence ID" value="AVR43904.1"/>
    <property type="molecule type" value="Genomic_DNA"/>
</dbReference>
<keyword evidence="3" id="KW-1185">Reference proteome</keyword>
<name>A0A2R3Z0X3_9FLAO</name>
<protein>
    <recommendedName>
        <fullName evidence="4">Lipoprotein</fullName>
    </recommendedName>
</protein>
<proteinExistence type="predicted"/>